<dbReference type="InterPro" id="IPR036661">
    <property type="entry name" value="Luciferase-like_sf"/>
</dbReference>
<dbReference type="GO" id="GO:0004497">
    <property type="term" value="F:monooxygenase activity"/>
    <property type="evidence" value="ECO:0007669"/>
    <property type="project" value="UniProtKB-KW"/>
</dbReference>
<dbReference type="PANTHER" id="PTHR30011">
    <property type="entry name" value="ALKANESULFONATE MONOOXYGENASE-RELATED"/>
    <property type="match status" value="1"/>
</dbReference>
<keyword evidence="2 6" id="KW-0288">FMN</keyword>
<protein>
    <submittedName>
        <fullName evidence="8">FMN-dependent oxidoreductase (Nitrilotriacetate monooxygenase family)</fullName>
    </submittedName>
</protein>
<comment type="caution">
    <text evidence="8">The sequence shown here is derived from an EMBL/GenBank/DDBJ whole genome shotgun (WGS) entry which is preliminary data.</text>
</comment>
<keyword evidence="3" id="KW-0560">Oxidoreductase</keyword>
<dbReference type="InterPro" id="IPR051260">
    <property type="entry name" value="Diverse_substr_monoxygenases"/>
</dbReference>
<feature type="binding site" evidence="6">
    <location>
        <position position="106"/>
    </location>
    <ligand>
        <name>FMN</name>
        <dbReference type="ChEBI" id="CHEBI:58210"/>
    </ligand>
</feature>
<keyword evidence="9" id="KW-1185">Reference proteome</keyword>
<gene>
    <name evidence="8" type="ORF">C8P66_1482</name>
</gene>
<dbReference type="EMBL" id="QKYU01000048">
    <property type="protein sequence ID" value="PZW36992.1"/>
    <property type="molecule type" value="Genomic_DNA"/>
</dbReference>
<keyword evidence="1 6" id="KW-0285">Flavoprotein</keyword>
<organism evidence="8 9">
    <name type="scientific">Humitalea rosea</name>
    <dbReference type="NCBI Taxonomy" id="990373"/>
    <lineage>
        <taxon>Bacteria</taxon>
        <taxon>Pseudomonadati</taxon>
        <taxon>Pseudomonadota</taxon>
        <taxon>Alphaproteobacteria</taxon>
        <taxon>Acetobacterales</taxon>
        <taxon>Roseomonadaceae</taxon>
        <taxon>Humitalea</taxon>
    </lineage>
</organism>
<feature type="binding site" evidence="6">
    <location>
        <position position="160"/>
    </location>
    <ligand>
        <name>FMN</name>
        <dbReference type="ChEBI" id="CHEBI:58210"/>
    </ligand>
</feature>
<dbReference type="OrthoDB" id="6752030at2"/>
<keyword evidence="4 8" id="KW-0503">Monooxygenase</keyword>
<proteinExistence type="inferred from homology"/>
<dbReference type="InterPro" id="IPR011251">
    <property type="entry name" value="Luciferase-like_dom"/>
</dbReference>
<dbReference type="AlphaFoldDB" id="A0A2W7HVY9"/>
<evidence type="ECO:0000313" key="8">
    <source>
        <dbReference type="EMBL" id="PZW36992.1"/>
    </source>
</evidence>
<evidence type="ECO:0000256" key="2">
    <source>
        <dbReference type="ARBA" id="ARBA00022643"/>
    </source>
</evidence>
<dbReference type="Proteomes" id="UP000249688">
    <property type="component" value="Unassembled WGS sequence"/>
</dbReference>
<evidence type="ECO:0000313" key="9">
    <source>
        <dbReference type="Proteomes" id="UP000249688"/>
    </source>
</evidence>
<dbReference type="CDD" id="cd01095">
    <property type="entry name" value="Nitrilotriacetate_monoxgenase"/>
    <property type="match status" value="1"/>
</dbReference>
<evidence type="ECO:0000256" key="3">
    <source>
        <dbReference type="ARBA" id="ARBA00023002"/>
    </source>
</evidence>
<dbReference type="NCBIfam" id="TIGR03860">
    <property type="entry name" value="FMN_nitrolo"/>
    <property type="match status" value="1"/>
</dbReference>
<feature type="domain" description="Luciferase-like" evidence="7">
    <location>
        <begin position="23"/>
        <end position="395"/>
    </location>
</feature>
<feature type="binding site" evidence="6">
    <location>
        <position position="156"/>
    </location>
    <ligand>
        <name>FMN</name>
        <dbReference type="ChEBI" id="CHEBI:58210"/>
    </ligand>
</feature>
<dbReference type="PANTHER" id="PTHR30011:SF16">
    <property type="entry name" value="C2H2 FINGER DOMAIN TRANSCRIPTION FACTOR (EUROFUNG)-RELATED"/>
    <property type="match status" value="1"/>
</dbReference>
<evidence type="ECO:0000256" key="4">
    <source>
        <dbReference type="ARBA" id="ARBA00023033"/>
    </source>
</evidence>
<evidence type="ECO:0000259" key="7">
    <source>
        <dbReference type="Pfam" id="PF00296"/>
    </source>
</evidence>
<feature type="binding site" evidence="6">
    <location>
        <position position="59"/>
    </location>
    <ligand>
        <name>FMN</name>
        <dbReference type="ChEBI" id="CHEBI:58210"/>
    </ligand>
</feature>
<feature type="binding site" evidence="6">
    <location>
        <position position="231"/>
    </location>
    <ligand>
        <name>FMN</name>
        <dbReference type="ChEBI" id="CHEBI:58210"/>
    </ligand>
</feature>
<dbReference type="SUPFAM" id="SSF51679">
    <property type="entry name" value="Bacterial luciferase-like"/>
    <property type="match status" value="1"/>
</dbReference>
<feature type="binding site" evidence="6">
    <location>
        <position position="230"/>
    </location>
    <ligand>
        <name>FMN</name>
        <dbReference type="ChEBI" id="CHEBI:58210"/>
    </ligand>
</feature>
<sequence length="450" mass="50108">MTQQKPQMKLGAFFSTPGNHLSGWRHPSAVTTTDMDFRQYMALTQLAEAAKFDTIFFQDTVAVGGSNAMAHGDRSKAQLSRIVKLEPTALLAALATGTTHIGLIATATTTFNEPYNIARRFSTIDHISGGRCGWNLVTSQIEDEAGNFGLEEHVNHAARYERAAEFYDVVTGLWDSWEEDAFLHDKDSGIWFDFDKMHFLNHKGKHFQVRGPLNVSRTPQGRPVVAQAGSSEPGMELAGKTADVVFTAQTELAAAQAFYAEVKSRTWRHGRTPDDIKIMPGLTPVIGRTMSEAQEKYDELQSLLPDEIALASLSRFTAGLDIRKFPLDGPLPELPETNSAKSRQKMVVDLARRENMTLRQIARHTAAAQGHRVVVGTPKMIADEMEEWVVKGGADGFCVICNYYPKPFTDFCDLVIPELQRRGVFRTEYEGTTLRENLGLKVPPNRYAQR</sequence>
<accession>A0A2W7HVY9</accession>
<evidence type="ECO:0000256" key="1">
    <source>
        <dbReference type="ARBA" id="ARBA00022630"/>
    </source>
</evidence>
<evidence type="ECO:0000256" key="6">
    <source>
        <dbReference type="PIRSR" id="PIRSR000337-1"/>
    </source>
</evidence>
<evidence type="ECO:0000256" key="5">
    <source>
        <dbReference type="ARBA" id="ARBA00033748"/>
    </source>
</evidence>
<dbReference type="PIRSF" id="PIRSF000337">
    <property type="entry name" value="NTA_MOA"/>
    <property type="match status" value="1"/>
</dbReference>
<dbReference type="InterPro" id="IPR016215">
    <property type="entry name" value="NTA_MOA"/>
</dbReference>
<dbReference type="GO" id="GO:0016705">
    <property type="term" value="F:oxidoreductase activity, acting on paired donors, with incorporation or reduction of molecular oxygen"/>
    <property type="evidence" value="ECO:0007669"/>
    <property type="project" value="InterPro"/>
</dbReference>
<dbReference type="Gene3D" id="3.20.20.30">
    <property type="entry name" value="Luciferase-like domain"/>
    <property type="match status" value="1"/>
</dbReference>
<dbReference type="Pfam" id="PF00296">
    <property type="entry name" value="Bac_luciferase"/>
    <property type="match status" value="1"/>
</dbReference>
<comment type="similarity">
    <text evidence="5">Belongs to the NtaA/SnaA/DszA monooxygenase family.</text>
</comment>
<reference evidence="8 9" key="1">
    <citation type="submission" date="2018-06" db="EMBL/GenBank/DDBJ databases">
        <title>Genomic Encyclopedia of Archaeal and Bacterial Type Strains, Phase II (KMG-II): from individual species to whole genera.</title>
        <authorList>
            <person name="Goeker M."/>
        </authorList>
    </citation>
    <scope>NUCLEOTIDE SEQUENCE [LARGE SCALE GENOMIC DNA]</scope>
    <source>
        <strain evidence="8 9">DSM 24525</strain>
    </source>
</reference>
<name>A0A2W7HVY9_9PROT</name>